<name>A0ABT8X4T9_9FLAO</name>
<dbReference type="EMBL" id="JAUOEM010000006">
    <property type="protein sequence ID" value="MDO5988996.1"/>
    <property type="molecule type" value="Genomic_DNA"/>
</dbReference>
<evidence type="ECO:0000313" key="3">
    <source>
        <dbReference type="Proteomes" id="UP001176891"/>
    </source>
</evidence>
<organism evidence="2 3">
    <name type="scientific">Flavivirga amylovorans</name>
    <dbReference type="NCBI Taxonomy" id="870486"/>
    <lineage>
        <taxon>Bacteria</taxon>
        <taxon>Pseudomonadati</taxon>
        <taxon>Bacteroidota</taxon>
        <taxon>Flavobacteriia</taxon>
        <taxon>Flavobacteriales</taxon>
        <taxon>Flavobacteriaceae</taxon>
        <taxon>Flavivirga</taxon>
    </lineage>
</organism>
<dbReference type="Pfam" id="PF13202">
    <property type="entry name" value="EF-hand_5"/>
    <property type="match status" value="2"/>
</dbReference>
<comment type="caution">
    <text evidence="2">The sequence shown here is derived from an EMBL/GenBank/DDBJ whole genome shotgun (WGS) entry which is preliminary data.</text>
</comment>
<dbReference type="CDD" id="cd00051">
    <property type="entry name" value="EFh"/>
    <property type="match status" value="1"/>
</dbReference>
<proteinExistence type="predicted"/>
<dbReference type="RefSeq" id="WP_303283643.1">
    <property type="nucleotide sequence ID" value="NZ_BAABCZ010000012.1"/>
</dbReference>
<dbReference type="Proteomes" id="UP001176891">
    <property type="component" value="Unassembled WGS sequence"/>
</dbReference>
<dbReference type="Gene3D" id="1.10.238.10">
    <property type="entry name" value="EF-hand"/>
    <property type="match status" value="1"/>
</dbReference>
<sequence>MKKIILVLCMGFIISWNTKNENIQTLPDTVSVLKNQRTLPENIESLGVINSKSKIVSNYLLMNKIDALSPNLDEVSLYKFKDNEGKFAFSIPLKTSNENLSEVLLVYFNESDLTNYKSVVHSVESFKDNQKNKNTVVNVRTIDGAWFSKIEFINGKRKIRAQVDNIQPPEECVIPSFMDIDTNGNGLISEDEYKSATFMSSILKKNSSFGSLDQNGDGNISLSEFSIDCFELCFLCTVEIYGCEGDHLCMIAISDGCAVSCNA</sequence>
<dbReference type="InterPro" id="IPR018247">
    <property type="entry name" value="EF_Hand_1_Ca_BS"/>
</dbReference>
<evidence type="ECO:0000313" key="2">
    <source>
        <dbReference type="EMBL" id="MDO5988996.1"/>
    </source>
</evidence>
<protein>
    <submittedName>
        <fullName evidence="2">EF-hand domain-containing protein</fullName>
    </submittedName>
</protein>
<accession>A0ABT8X4T9</accession>
<dbReference type="PROSITE" id="PS00018">
    <property type="entry name" value="EF_HAND_1"/>
    <property type="match status" value="2"/>
</dbReference>
<dbReference type="InterPro" id="IPR002048">
    <property type="entry name" value="EF_hand_dom"/>
</dbReference>
<dbReference type="InterPro" id="IPR011992">
    <property type="entry name" value="EF-hand-dom_pair"/>
</dbReference>
<evidence type="ECO:0000259" key="1">
    <source>
        <dbReference type="PROSITE" id="PS50222"/>
    </source>
</evidence>
<reference evidence="2" key="1">
    <citation type="submission" date="2023-07" db="EMBL/GenBank/DDBJ databases">
        <title>Two novel species in the genus Flavivirga.</title>
        <authorList>
            <person name="Kwon K."/>
        </authorList>
    </citation>
    <scope>NUCLEOTIDE SEQUENCE</scope>
    <source>
        <strain evidence="2">KACC 14157</strain>
    </source>
</reference>
<gene>
    <name evidence="2" type="ORF">Q4Q39_16450</name>
</gene>
<keyword evidence="3" id="KW-1185">Reference proteome</keyword>
<feature type="domain" description="EF-hand" evidence="1">
    <location>
        <begin position="177"/>
        <end position="203"/>
    </location>
</feature>
<dbReference type="SUPFAM" id="SSF47473">
    <property type="entry name" value="EF-hand"/>
    <property type="match status" value="1"/>
</dbReference>
<dbReference type="PROSITE" id="PS50222">
    <property type="entry name" value="EF_HAND_2"/>
    <property type="match status" value="1"/>
</dbReference>